<dbReference type="Proteomes" id="UP000243579">
    <property type="component" value="Unassembled WGS sequence"/>
</dbReference>
<organism evidence="7 8">
    <name type="scientific">Achlya hypogyna</name>
    <name type="common">Oomycete</name>
    <name type="synonym">Protoachlya hypogyna</name>
    <dbReference type="NCBI Taxonomy" id="1202772"/>
    <lineage>
        <taxon>Eukaryota</taxon>
        <taxon>Sar</taxon>
        <taxon>Stramenopiles</taxon>
        <taxon>Oomycota</taxon>
        <taxon>Saprolegniomycetes</taxon>
        <taxon>Saprolegniales</taxon>
        <taxon>Achlyaceae</taxon>
        <taxon>Achlya</taxon>
    </lineage>
</organism>
<feature type="domain" description="PDZ" evidence="6">
    <location>
        <begin position="360"/>
        <end position="446"/>
    </location>
</feature>
<evidence type="ECO:0000256" key="3">
    <source>
        <dbReference type="PROSITE-ProRule" id="PRU00023"/>
    </source>
</evidence>
<feature type="repeat" description="ANK" evidence="3">
    <location>
        <begin position="79"/>
        <end position="104"/>
    </location>
</feature>
<dbReference type="GO" id="GO:0085020">
    <property type="term" value="P:protein K6-linked ubiquitination"/>
    <property type="evidence" value="ECO:0007669"/>
    <property type="project" value="TreeGrafter"/>
</dbReference>
<dbReference type="SMART" id="SM00248">
    <property type="entry name" value="ANK"/>
    <property type="match status" value="3"/>
</dbReference>
<name>A0A1V9Y5Z0_ACHHY</name>
<evidence type="ECO:0000256" key="2">
    <source>
        <dbReference type="ARBA" id="ARBA00023043"/>
    </source>
</evidence>
<dbReference type="SUPFAM" id="SSF48403">
    <property type="entry name" value="Ankyrin repeat"/>
    <property type="match status" value="1"/>
</dbReference>
<evidence type="ECO:0000313" key="8">
    <source>
        <dbReference type="Proteomes" id="UP000243579"/>
    </source>
</evidence>
<sequence>MGVQTLLHVALLKMLLHSLRYGHVEGVRMAIEKGVNLKYIDKRGRNLLMLAIKQDTDTRLRISVILADAGCDINHTDLRGWSCLHYACAGGAQDVVHELLRRGAVVEYNIFGFGPNDISFPRVTKARSLLQHTEQLSHETAVRTCWAIFDKHMHDRGYGLSVSSTTHEFKKPLKVYFEAPVDHSTLDRIRVVDLQAVEPAWQQTSRTIPVPPGNVGCITLDAEVLEAPSTYRIYYEQYRPTPVELPPSTLRAIEDSLCVKDLDSGQTVSVKSVNDLVLQRLPRGNQLPAPADNQDDNDERELGTLDSCSSASASDDWETSEASEAPPAIAASGIHRFAAMTTVQLVRAVSQAPPRKTETLYDVTVTALGPLGLSLEGVGDAKGQRVKVVVVAITPEFKVACPSVSVGDCLVAINDTIHVEYAGMQHTLWALQESARPLRLRFRQETKDRPRLFRALLRKRSSIAVV</sequence>
<keyword evidence="1" id="KW-0677">Repeat</keyword>
<keyword evidence="2 3" id="KW-0040">ANK repeat</keyword>
<dbReference type="InterPro" id="IPR036770">
    <property type="entry name" value="Ankyrin_rpt-contain_sf"/>
</dbReference>
<comment type="caution">
    <text evidence="7">The sequence shown here is derived from an EMBL/GenBank/DDBJ whole genome shotgun (WGS) entry which is preliminary data.</text>
</comment>
<proteinExistence type="predicted"/>
<gene>
    <name evidence="7" type="ORF">ACHHYP_16743</name>
</gene>
<dbReference type="InterPro" id="IPR002110">
    <property type="entry name" value="Ankyrin_rpt"/>
</dbReference>
<dbReference type="PANTHER" id="PTHR24171">
    <property type="entry name" value="ANKYRIN REPEAT DOMAIN-CONTAINING PROTEIN 39-RELATED"/>
    <property type="match status" value="1"/>
</dbReference>
<evidence type="ECO:0000256" key="4">
    <source>
        <dbReference type="SAM" id="MobiDB-lite"/>
    </source>
</evidence>
<dbReference type="STRING" id="1202772.A0A1V9Y5Z0"/>
<dbReference type="PROSITE" id="PS50106">
    <property type="entry name" value="PDZ"/>
    <property type="match status" value="1"/>
</dbReference>
<dbReference type="PROSITE" id="PS50088">
    <property type="entry name" value="ANK_REPEAT"/>
    <property type="match status" value="1"/>
</dbReference>
<dbReference type="PANTHER" id="PTHR24171:SF8">
    <property type="entry name" value="BRCA1-ASSOCIATED RING DOMAIN PROTEIN 1"/>
    <property type="match status" value="1"/>
</dbReference>
<dbReference type="InterPro" id="IPR001478">
    <property type="entry name" value="PDZ"/>
</dbReference>
<dbReference type="AlphaFoldDB" id="A0A1V9Y5Z0"/>
<accession>A0A1V9Y5Z0</accession>
<feature type="chain" id="PRO_5012506437" description="PDZ domain-containing protein" evidence="5">
    <location>
        <begin position="27"/>
        <end position="466"/>
    </location>
</feature>
<feature type="signal peptide" evidence="5">
    <location>
        <begin position="1"/>
        <end position="26"/>
    </location>
</feature>
<evidence type="ECO:0000259" key="6">
    <source>
        <dbReference type="PROSITE" id="PS50106"/>
    </source>
</evidence>
<feature type="region of interest" description="Disordered" evidence="4">
    <location>
        <begin position="281"/>
        <end position="324"/>
    </location>
</feature>
<dbReference type="PROSITE" id="PS50297">
    <property type="entry name" value="ANK_REP_REGION"/>
    <property type="match status" value="1"/>
</dbReference>
<protein>
    <recommendedName>
        <fullName evidence="6">PDZ domain-containing protein</fullName>
    </recommendedName>
</protein>
<dbReference type="EMBL" id="JNBR01002832">
    <property type="protein sequence ID" value="OQR81124.1"/>
    <property type="molecule type" value="Genomic_DNA"/>
</dbReference>
<evidence type="ECO:0000256" key="1">
    <source>
        <dbReference type="ARBA" id="ARBA00022737"/>
    </source>
</evidence>
<reference evidence="7 8" key="1">
    <citation type="journal article" date="2014" name="Genome Biol. Evol.">
        <title>The secreted proteins of Achlya hypogyna and Thraustotheca clavata identify the ancestral oomycete secretome and reveal gene acquisitions by horizontal gene transfer.</title>
        <authorList>
            <person name="Misner I."/>
            <person name="Blouin N."/>
            <person name="Leonard G."/>
            <person name="Richards T.A."/>
            <person name="Lane C.E."/>
        </authorList>
    </citation>
    <scope>NUCLEOTIDE SEQUENCE [LARGE SCALE GENOMIC DNA]</scope>
    <source>
        <strain evidence="7 8">ATCC 48635</strain>
    </source>
</reference>
<keyword evidence="8" id="KW-1185">Reference proteome</keyword>
<dbReference type="GO" id="GO:0004842">
    <property type="term" value="F:ubiquitin-protein transferase activity"/>
    <property type="evidence" value="ECO:0007669"/>
    <property type="project" value="TreeGrafter"/>
</dbReference>
<keyword evidence="5" id="KW-0732">Signal</keyword>
<dbReference type="Gene3D" id="1.25.40.20">
    <property type="entry name" value="Ankyrin repeat-containing domain"/>
    <property type="match status" value="1"/>
</dbReference>
<evidence type="ECO:0000313" key="7">
    <source>
        <dbReference type="EMBL" id="OQR81124.1"/>
    </source>
</evidence>
<evidence type="ECO:0000256" key="5">
    <source>
        <dbReference type="SAM" id="SignalP"/>
    </source>
</evidence>
<dbReference type="OrthoDB" id="2157354at2759"/>
<dbReference type="Pfam" id="PF12796">
    <property type="entry name" value="Ank_2"/>
    <property type="match status" value="1"/>
</dbReference>